<keyword evidence="2" id="KW-1185">Reference proteome</keyword>
<name>A0A0S4QP65_9ACTN</name>
<reference evidence="2" key="1">
    <citation type="submission" date="2015-11" db="EMBL/GenBank/DDBJ databases">
        <authorList>
            <person name="Varghese N."/>
        </authorList>
    </citation>
    <scope>NUCLEOTIDE SEQUENCE [LARGE SCALE GENOMIC DNA]</scope>
    <source>
        <strain evidence="2">DSM 45899</strain>
    </source>
</reference>
<gene>
    <name evidence="1" type="ORF">Ga0074812_11197</name>
</gene>
<evidence type="ECO:0000313" key="2">
    <source>
        <dbReference type="Proteomes" id="UP000198802"/>
    </source>
</evidence>
<dbReference type="Proteomes" id="UP000198802">
    <property type="component" value="Unassembled WGS sequence"/>
</dbReference>
<protein>
    <submittedName>
        <fullName evidence="1">Uncharacterized protein</fullName>
    </submittedName>
</protein>
<proteinExistence type="predicted"/>
<dbReference type="RefSeq" id="WP_091278416.1">
    <property type="nucleotide sequence ID" value="NZ_FAOZ01000011.1"/>
</dbReference>
<dbReference type="AlphaFoldDB" id="A0A0S4QP65"/>
<evidence type="ECO:0000313" key="1">
    <source>
        <dbReference type="EMBL" id="CUU57261.1"/>
    </source>
</evidence>
<accession>A0A0S4QP65</accession>
<dbReference type="EMBL" id="FAOZ01000011">
    <property type="protein sequence ID" value="CUU57261.1"/>
    <property type="molecule type" value="Genomic_DNA"/>
</dbReference>
<organism evidence="1 2">
    <name type="scientific">Parafrankia irregularis</name>
    <dbReference type="NCBI Taxonomy" id="795642"/>
    <lineage>
        <taxon>Bacteria</taxon>
        <taxon>Bacillati</taxon>
        <taxon>Actinomycetota</taxon>
        <taxon>Actinomycetes</taxon>
        <taxon>Frankiales</taxon>
        <taxon>Frankiaceae</taxon>
        <taxon>Parafrankia</taxon>
    </lineage>
</organism>
<sequence>MVTEQVDFALAEVALLGAAYRRAAHDGADWRWPPESLQNLTRPEVARALAAQLAAVARLRLWAQELYWLQEQVRLRAMVP</sequence>